<evidence type="ECO:0008006" key="4">
    <source>
        <dbReference type="Google" id="ProtNLM"/>
    </source>
</evidence>
<name>A0ABU3GN65_9MICO</name>
<keyword evidence="1" id="KW-0472">Membrane</keyword>
<feature type="transmembrane region" description="Helical" evidence="1">
    <location>
        <begin position="181"/>
        <end position="201"/>
    </location>
</feature>
<dbReference type="Proteomes" id="UP001262835">
    <property type="component" value="Unassembled WGS sequence"/>
</dbReference>
<proteinExistence type="predicted"/>
<dbReference type="RefSeq" id="WP_311870134.1">
    <property type="nucleotide sequence ID" value="NZ_JAUZVT010000002.1"/>
</dbReference>
<accession>A0ABU3GN65</accession>
<feature type="transmembrane region" description="Helical" evidence="1">
    <location>
        <begin position="29"/>
        <end position="52"/>
    </location>
</feature>
<keyword evidence="1" id="KW-0812">Transmembrane</keyword>
<comment type="caution">
    <text evidence="2">The sequence shown here is derived from an EMBL/GenBank/DDBJ whole genome shotgun (WGS) entry which is preliminary data.</text>
</comment>
<gene>
    <name evidence="2" type="ORF">Q9S78_09990</name>
</gene>
<sequence length="202" mass="21451">MSNTPRHGEAGSGSSPAASPRVFRAPSGVAALILASIAALLLLGDAVVRAGWAEMLLLAPWLLLVVWFIYVATFASHVSIDADGATVQNLLRIVRIPWARVSDVGVRYQVRFTLDDGRIVNAFGGPVAGRPARPGVRPADNPRARIPPALRDLELIREQWLAAAETGSTTRVSRRWDLPTLGVLLLLALWALGAVIISGAAG</sequence>
<keyword evidence="1" id="KW-1133">Transmembrane helix</keyword>
<organism evidence="2 3">
    <name type="scientific">Microbacterium aquilitoris</name>
    <dbReference type="NCBI Taxonomy" id="3067307"/>
    <lineage>
        <taxon>Bacteria</taxon>
        <taxon>Bacillati</taxon>
        <taxon>Actinomycetota</taxon>
        <taxon>Actinomycetes</taxon>
        <taxon>Micrococcales</taxon>
        <taxon>Microbacteriaceae</taxon>
        <taxon>Microbacterium</taxon>
    </lineage>
</organism>
<dbReference type="EMBL" id="JAUZVT010000002">
    <property type="protein sequence ID" value="MDT3331004.1"/>
    <property type="molecule type" value="Genomic_DNA"/>
</dbReference>
<evidence type="ECO:0000313" key="2">
    <source>
        <dbReference type="EMBL" id="MDT3331004.1"/>
    </source>
</evidence>
<evidence type="ECO:0000256" key="1">
    <source>
        <dbReference type="SAM" id="Phobius"/>
    </source>
</evidence>
<keyword evidence="3" id="KW-1185">Reference proteome</keyword>
<protein>
    <recommendedName>
        <fullName evidence="4">PH domain-containing protein</fullName>
    </recommendedName>
</protein>
<reference evidence="2 3" key="1">
    <citation type="submission" date="2023-08" db="EMBL/GenBank/DDBJ databases">
        <title>Microbacterium aquilitoris sp. nov. and Microbacterium gwkjibeachense sp. nov., isolated from beach.</title>
        <authorList>
            <person name="Lee S.D."/>
            <person name="Yang H."/>
            <person name="Kim I."/>
        </authorList>
    </citation>
    <scope>NUCLEOTIDE SEQUENCE [LARGE SCALE GENOMIC DNA]</scope>
    <source>
        <strain evidence="2 3">KSW-18</strain>
    </source>
</reference>
<evidence type="ECO:0000313" key="3">
    <source>
        <dbReference type="Proteomes" id="UP001262835"/>
    </source>
</evidence>
<feature type="transmembrane region" description="Helical" evidence="1">
    <location>
        <begin position="58"/>
        <end position="80"/>
    </location>
</feature>